<keyword evidence="1" id="KW-0732">Signal</keyword>
<evidence type="ECO:0000259" key="2">
    <source>
        <dbReference type="Pfam" id="PF00024"/>
    </source>
</evidence>
<evidence type="ECO:0000313" key="4">
    <source>
        <dbReference type="Proteomes" id="UP001178507"/>
    </source>
</evidence>
<feature type="chain" id="PRO_5041399764" description="Apple domain-containing protein" evidence="1">
    <location>
        <begin position="18"/>
        <end position="359"/>
    </location>
</feature>
<dbReference type="Pfam" id="PF00024">
    <property type="entry name" value="PAN_1"/>
    <property type="match status" value="1"/>
</dbReference>
<dbReference type="Proteomes" id="UP001178507">
    <property type="component" value="Unassembled WGS sequence"/>
</dbReference>
<comment type="caution">
    <text evidence="3">The sequence shown here is derived from an EMBL/GenBank/DDBJ whole genome shotgun (WGS) entry which is preliminary data.</text>
</comment>
<name>A0AA36IWG9_9DINO</name>
<dbReference type="AlphaFoldDB" id="A0AA36IWG9"/>
<feature type="domain" description="Apple" evidence="2">
    <location>
        <begin position="308"/>
        <end position="342"/>
    </location>
</feature>
<keyword evidence="4" id="KW-1185">Reference proteome</keyword>
<evidence type="ECO:0000313" key="3">
    <source>
        <dbReference type="EMBL" id="CAJ1395267.1"/>
    </source>
</evidence>
<organism evidence="3 4">
    <name type="scientific">Effrenium voratum</name>
    <dbReference type="NCBI Taxonomy" id="2562239"/>
    <lineage>
        <taxon>Eukaryota</taxon>
        <taxon>Sar</taxon>
        <taxon>Alveolata</taxon>
        <taxon>Dinophyceae</taxon>
        <taxon>Suessiales</taxon>
        <taxon>Symbiodiniaceae</taxon>
        <taxon>Effrenium</taxon>
    </lineage>
</organism>
<sequence length="359" mass="40079">MRAMLWIIGALLPSAVALRPEMRINAGPSHCTVLDHQILFKRFRIGVKEGRPCQKEAEWNRHLVYENPDSPDVIALFVYPEDDQHALDFCERLLHGPLCPRLLSQSHHHSVHFHRVGSVLEAKKIVQALPSHTIIKTLVLGGYAGPGLHWARDAEVRALSAEDDDSDDFIYALLPFLIAQRVRFQHAPVTPTCGAAGSLASMASLVVFDICGEAEAEAGGAELMGHVAHRLLGTRIFTAGSSWCQAPGPAEALDEDLSRSLCRASKPWREWPMSEEISGAERSHWLFADRSFCQNWMASYSGTHFDLVENCRERCEKESRCRAFTFYAGSSKRGRHCYLSEDCMLSKSFKGGSVYVKTQ</sequence>
<gene>
    <name evidence="3" type="ORF">EVOR1521_LOCUS19732</name>
</gene>
<evidence type="ECO:0000256" key="1">
    <source>
        <dbReference type="SAM" id="SignalP"/>
    </source>
</evidence>
<reference evidence="3" key="1">
    <citation type="submission" date="2023-08" db="EMBL/GenBank/DDBJ databases">
        <authorList>
            <person name="Chen Y."/>
            <person name="Shah S."/>
            <person name="Dougan E. K."/>
            <person name="Thang M."/>
            <person name="Chan C."/>
        </authorList>
    </citation>
    <scope>NUCLEOTIDE SEQUENCE</scope>
</reference>
<dbReference type="Gene3D" id="3.50.4.10">
    <property type="entry name" value="Hepatocyte Growth Factor"/>
    <property type="match status" value="1"/>
</dbReference>
<proteinExistence type="predicted"/>
<accession>A0AA36IWG9</accession>
<dbReference type="InterPro" id="IPR003609">
    <property type="entry name" value="Pan_app"/>
</dbReference>
<feature type="signal peptide" evidence="1">
    <location>
        <begin position="1"/>
        <end position="17"/>
    </location>
</feature>
<dbReference type="EMBL" id="CAUJNA010003112">
    <property type="protein sequence ID" value="CAJ1395267.1"/>
    <property type="molecule type" value="Genomic_DNA"/>
</dbReference>
<protein>
    <recommendedName>
        <fullName evidence="2">Apple domain-containing protein</fullName>
    </recommendedName>
</protein>